<evidence type="ECO:0000313" key="2">
    <source>
        <dbReference type="EMBL" id="PAV93330.1"/>
    </source>
</evidence>
<feature type="region of interest" description="Disordered" evidence="1">
    <location>
        <begin position="158"/>
        <end position="199"/>
    </location>
</feature>
<organism evidence="2 3">
    <name type="scientific">Diploscapter pachys</name>
    <dbReference type="NCBI Taxonomy" id="2018661"/>
    <lineage>
        <taxon>Eukaryota</taxon>
        <taxon>Metazoa</taxon>
        <taxon>Ecdysozoa</taxon>
        <taxon>Nematoda</taxon>
        <taxon>Chromadorea</taxon>
        <taxon>Rhabditida</taxon>
        <taxon>Rhabditina</taxon>
        <taxon>Rhabditomorpha</taxon>
        <taxon>Rhabditoidea</taxon>
        <taxon>Rhabditidae</taxon>
        <taxon>Diploscapter</taxon>
    </lineage>
</organism>
<accession>A0A2A2M4D4</accession>
<sequence>MASRLRIEAIAAAASRNSRGPPGRAATVSSRSIAWANIRNGRVIRRAKIHARGASSSRLTPNAMRMFRCQPPSSGCVADTVSQRPSGWRTLAAKAVIGTPISAARIAPPAASGLTMSKRVPPRRSRTMDGGIVVAPGGGTWVTVVRWTMMLDRRVPSGQVTRISPGDRPSAPAINPSSMGTRVPDGGSARQRRSKPGMG</sequence>
<keyword evidence="3" id="KW-1185">Reference proteome</keyword>
<gene>
    <name evidence="2" type="ORF">WR25_04295</name>
</gene>
<dbReference type="EMBL" id="LIAE01005452">
    <property type="protein sequence ID" value="PAV93330.1"/>
    <property type="molecule type" value="Genomic_DNA"/>
</dbReference>
<dbReference type="AlphaFoldDB" id="A0A2A2M4D4"/>
<dbReference type="Proteomes" id="UP000218231">
    <property type="component" value="Unassembled WGS sequence"/>
</dbReference>
<evidence type="ECO:0000313" key="3">
    <source>
        <dbReference type="Proteomes" id="UP000218231"/>
    </source>
</evidence>
<feature type="compositionally biased region" description="Basic residues" evidence="1">
    <location>
        <begin position="190"/>
        <end position="199"/>
    </location>
</feature>
<proteinExistence type="predicted"/>
<evidence type="ECO:0000256" key="1">
    <source>
        <dbReference type="SAM" id="MobiDB-lite"/>
    </source>
</evidence>
<name>A0A2A2M4D4_9BILA</name>
<reference evidence="2 3" key="1">
    <citation type="journal article" date="2017" name="Curr. Biol.">
        <title>Genome architecture and evolution of a unichromosomal asexual nematode.</title>
        <authorList>
            <person name="Fradin H."/>
            <person name="Zegar C."/>
            <person name="Gutwein M."/>
            <person name="Lucas J."/>
            <person name="Kovtun M."/>
            <person name="Corcoran D."/>
            <person name="Baugh L.R."/>
            <person name="Kiontke K."/>
            <person name="Gunsalus K."/>
            <person name="Fitch D.H."/>
            <person name="Piano F."/>
        </authorList>
    </citation>
    <scope>NUCLEOTIDE SEQUENCE [LARGE SCALE GENOMIC DNA]</scope>
    <source>
        <strain evidence="2">PF1309</strain>
    </source>
</reference>
<comment type="caution">
    <text evidence="2">The sequence shown here is derived from an EMBL/GenBank/DDBJ whole genome shotgun (WGS) entry which is preliminary data.</text>
</comment>
<protein>
    <submittedName>
        <fullName evidence="2">Uncharacterized protein</fullName>
    </submittedName>
</protein>